<protein>
    <submittedName>
        <fullName evidence="1">Uncharacterized protein</fullName>
    </submittedName>
</protein>
<accession>A0ACC0MHC7</accession>
<sequence>MRPENPDPAGATAPLLPKFHSPESPSPRCLTPISGAVFNVSTSMVGAGIMSIPATFKVLGVIPGFILILIVALSVEVTVEFLLRYTNSGKAVTYGGLMAESFGKFGSVGLQVCVMVTNLGALIIYLIIIGDVLSGNQSEGTLHLGVLQGWFGIQWWNSRACALLFVVLFIMLPFLLLRSIESLKHASGVSILLAVMFVAICSAMAIHAMWEGKTQRLRLVPDFARVSLFDLFTTLPVFATGFACHISVHPVRAELARPSDMSLAVRISLVLCVVIYFAVGFFGYLLFGDSIMADMLVNFDQSSDSAIGSLLNDTVRLSYAIHLMMVFPVVNFSLRANVDELFFPRKPVLATDTFRFVSLTCVLLAFVYLVAIAIPNIWYFFQFMGTTTVMCLMFIFPSAIILRYQLKLLSLWFCYLCRRKIGNVQSRNFSSSPLGKDERTLEEEADRKIGWFLKLIFVGTATAVAYNFFPYMGDTLLQQSVSLLHVKDPLFKRMGASRLSRFAIDDERRKKIVEMGGAEELLNMLGAAKDDQTRKEALKALVALSSSDEAAGFLQRAGAISVIRDTPDSTKDAEIEKYKLSLLKRFQNLRFD</sequence>
<organism evidence="1 2">
    <name type="scientific">Rhododendron molle</name>
    <name type="common">Chinese azalea</name>
    <name type="synonym">Azalea mollis</name>
    <dbReference type="NCBI Taxonomy" id="49168"/>
    <lineage>
        <taxon>Eukaryota</taxon>
        <taxon>Viridiplantae</taxon>
        <taxon>Streptophyta</taxon>
        <taxon>Embryophyta</taxon>
        <taxon>Tracheophyta</taxon>
        <taxon>Spermatophyta</taxon>
        <taxon>Magnoliopsida</taxon>
        <taxon>eudicotyledons</taxon>
        <taxon>Gunneridae</taxon>
        <taxon>Pentapetalae</taxon>
        <taxon>asterids</taxon>
        <taxon>Ericales</taxon>
        <taxon>Ericaceae</taxon>
        <taxon>Ericoideae</taxon>
        <taxon>Rhodoreae</taxon>
        <taxon>Rhododendron</taxon>
    </lineage>
</organism>
<proteinExistence type="predicted"/>
<dbReference type="EMBL" id="CM046396">
    <property type="protein sequence ID" value="KAI8540181.1"/>
    <property type="molecule type" value="Genomic_DNA"/>
</dbReference>
<evidence type="ECO:0000313" key="2">
    <source>
        <dbReference type="Proteomes" id="UP001062846"/>
    </source>
</evidence>
<keyword evidence="2" id="KW-1185">Reference proteome</keyword>
<gene>
    <name evidence="1" type="ORF">RHMOL_Rhmol09G0242000</name>
</gene>
<comment type="caution">
    <text evidence="1">The sequence shown here is derived from an EMBL/GenBank/DDBJ whole genome shotgun (WGS) entry which is preliminary data.</text>
</comment>
<reference evidence="1" key="1">
    <citation type="submission" date="2022-02" db="EMBL/GenBank/DDBJ databases">
        <title>Plant Genome Project.</title>
        <authorList>
            <person name="Zhang R.-G."/>
        </authorList>
    </citation>
    <scope>NUCLEOTIDE SEQUENCE</scope>
    <source>
        <strain evidence="1">AT1</strain>
    </source>
</reference>
<name>A0ACC0MHC7_RHOML</name>
<dbReference type="Proteomes" id="UP001062846">
    <property type="component" value="Chromosome 9"/>
</dbReference>
<evidence type="ECO:0000313" key="1">
    <source>
        <dbReference type="EMBL" id="KAI8540181.1"/>
    </source>
</evidence>